<keyword evidence="2" id="KW-0378">Hydrolase</keyword>
<feature type="compositionally biased region" description="Low complexity" evidence="3">
    <location>
        <begin position="475"/>
        <end position="487"/>
    </location>
</feature>
<keyword evidence="6" id="KW-1185">Reference proteome</keyword>
<dbReference type="SUPFAM" id="SSF109604">
    <property type="entry name" value="HD-domain/PDEase-like"/>
    <property type="match status" value="1"/>
</dbReference>
<proteinExistence type="predicted"/>
<dbReference type="HOGENOM" id="CLU_013818_0_0_1"/>
<organism evidence="5 6">
    <name type="scientific">Jaapia argillacea MUCL 33604</name>
    <dbReference type="NCBI Taxonomy" id="933084"/>
    <lineage>
        <taxon>Eukaryota</taxon>
        <taxon>Fungi</taxon>
        <taxon>Dikarya</taxon>
        <taxon>Basidiomycota</taxon>
        <taxon>Agaricomycotina</taxon>
        <taxon>Agaricomycetes</taxon>
        <taxon>Agaricomycetidae</taxon>
        <taxon>Jaapiales</taxon>
        <taxon>Jaapiaceae</taxon>
        <taxon>Jaapia</taxon>
    </lineage>
</organism>
<dbReference type="STRING" id="933084.A0A067PV24"/>
<keyword evidence="1" id="KW-0479">Metal-binding</keyword>
<dbReference type="GO" id="GO:0004114">
    <property type="term" value="F:3',5'-cyclic-nucleotide phosphodiesterase activity"/>
    <property type="evidence" value="ECO:0007669"/>
    <property type="project" value="InterPro"/>
</dbReference>
<dbReference type="PANTHER" id="PTHR11347">
    <property type="entry name" value="CYCLIC NUCLEOTIDE PHOSPHODIESTERASE"/>
    <property type="match status" value="1"/>
</dbReference>
<protein>
    <recommendedName>
        <fullName evidence="4">PDEase domain-containing protein</fullName>
    </recommendedName>
</protein>
<dbReference type="InterPro" id="IPR003607">
    <property type="entry name" value="HD/PDEase_dom"/>
</dbReference>
<evidence type="ECO:0000256" key="3">
    <source>
        <dbReference type="SAM" id="MobiDB-lite"/>
    </source>
</evidence>
<name>A0A067PV24_9AGAM</name>
<evidence type="ECO:0000313" key="5">
    <source>
        <dbReference type="EMBL" id="KDQ58673.1"/>
    </source>
</evidence>
<dbReference type="OrthoDB" id="546632at2759"/>
<dbReference type="PROSITE" id="PS51845">
    <property type="entry name" value="PDEASE_I_2"/>
    <property type="match status" value="1"/>
</dbReference>
<evidence type="ECO:0000256" key="1">
    <source>
        <dbReference type="ARBA" id="ARBA00022723"/>
    </source>
</evidence>
<reference evidence="6" key="1">
    <citation type="journal article" date="2014" name="Proc. Natl. Acad. Sci. U.S.A.">
        <title>Extensive sampling of basidiomycete genomes demonstrates inadequacy of the white-rot/brown-rot paradigm for wood decay fungi.</title>
        <authorList>
            <person name="Riley R."/>
            <person name="Salamov A.A."/>
            <person name="Brown D.W."/>
            <person name="Nagy L.G."/>
            <person name="Floudas D."/>
            <person name="Held B.W."/>
            <person name="Levasseur A."/>
            <person name="Lombard V."/>
            <person name="Morin E."/>
            <person name="Otillar R."/>
            <person name="Lindquist E.A."/>
            <person name="Sun H."/>
            <person name="LaButti K.M."/>
            <person name="Schmutz J."/>
            <person name="Jabbour D."/>
            <person name="Luo H."/>
            <person name="Baker S.E."/>
            <person name="Pisabarro A.G."/>
            <person name="Walton J.D."/>
            <person name="Blanchette R.A."/>
            <person name="Henrissat B."/>
            <person name="Martin F."/>
            <person name="Cullen D."/>
            <person name="Hibbett D.S."/>
            <person name="Grigoriev I.V."/>
        </authorList>
    </citation>
    <scope>NUCLEOTIDE SEQUENCE [LARGE SCALE GENOMIC DNA]</scope>
    <source>
        <strain evidence="6">MUCL 33604</strain>
    </source>
</reference>
<dbReference type="GO" id="GO:0046872">
    <property type="term" value="F:metal ion binding"/>
    <property type="evidence" value="ECO:0007669"/>
    <property type="project" value="UniProtKB-KW"/>
</dbReference>
<dbReference type="Proteomes" id="UP000027265">
    <property type="component" value="Unassembled WGS sequence"/>
</dbReference>
<evidence type="ECO:0000256" key="2">
    <source>
        <dbReference type="ARBA" id="ARBA00022801"/>
    </source>
</evidence>
<dbReference type="EMBL" id="KL197717">
    <property type="protein sequence ID" value="KDQ58673.1"/>
    <property type="molecule type" value="Genomic_DNA"/>
</dbReference>
<dbReference type="InParanoid" id="A0A067PV24"/>
<dbReference type="GO" id="GO:0007165">
    <property type="term" value="P:signal transduction"/>
    <property type="evidence" value="ECO:0007669"/>
    <property type="project" value="InterPro"/>
</dbReference>
<feature type="compositionally biased region" description="Low complexity" evidence="3">
    <location>
        <begin position="500"/>
        <end position="525"/>
    </location>
</feature>
<evidence type="ECO:0000259" key="4">
    <source>
        <dbReference type="PROSITE" id="PS51845"/>
    </source>
</evidence>
<feature type="region of interest" description="Disordered" evidence="3">
    <location>
        <begin position="467"/>
        <end position="546"/>
    </location>
</feature>
<dbReference type="CDD" id="cd00077">
    <property type="entry name" value="HDc"/>
    <property type="match status" value="1"/>
</dbReference>
<dbReference type="Gene3D" id="1.10.1300.10">
    <property type="entry name" value="3'5'-cyclic nucleotide phosphodiesterase, catalytic domain"/>
    <property type="match status" value="1"/>
</dbReference>
<accession>A0A067PV24</accession>
<dbReference type="SMART" id="SM00471">
    <property type="entry name" value="HDc"/>
    <property type="match status" value="1"/>
</dbReference>
<dbReference type="Pfam" id="PF00233">
    <property type="entry name" value="PDEase_I"/>
    <property type="match status" value="1"/>
</dbReference>
<dbReference type="InterPro" id="IPR002073">
    <property type="entry name" value="PDEase_catalytic_dom"/>
</dbReference>
<dbReference type="AlphaFoldDB" id="A0A067PV24"/>
<feature type="region of interest" description="Disordered" evidence="3">
    <location>
        <begin position="588"/>
        <end position="631"/>
    </location>
</feature>
<evidence type="ECO:0000313" key="6">
    <source>
        <dbReference type="Proteomes" id="UP000027265"/>
    </source>
</evidence>
<dbReference type="InterPro" id="IPR036971">
    <property type="entry name" value="PDEase_catalytic_dom_sf"/>
</dbReference>
<gene>
    <name evidence="5" type="ORF">JAAARDRAFT_57566</name>
</gene>
<feature type="compositionally biased region" description="Polar residues" evidence="3">
    <location>
        <begin position="588"/>
        <end position="606"/>
    </location>
</feature>
<sequence length="659" mass="72036">MCTGHSQIAQLRRRSVDVGGLALALGLQGLGHGWGGWDSDETGEAMWAWAEGMSDMWRQTHNYTSGDYSQDQTPRHPIPADVRLKLINLLDSWEFEPHKLQEEELLAASIILFETVLSISGMALDVGVSLDNLSCFLHHLQGVYRRQPAYHNFQHAVDVLQATHRFLCQAGVVPPVSILLTEDRAWTPNLSDSSKGLLSCLDNEDIFVLYVVAIGHDAGHPGFTNMFMKNAQSPLSAVYDHKSALEQMHYAFLLKIMRYHGMGRLLDRPITGPLFRKLLLETVLATDMSVHYDFMKDFQTLLDGKGGEAFNRKIVVSRAVIKCADISNPCRPMGVAQHWAGALMQEWACQTQLEKQLDLAPSLPSLHPSEGPLKEALTQICFIDNYAKPLFDLVSSGIPQMACFSQQCANNRRSWEIRRDEAIAAANDGAAISDPEVSERASECFLTAFPLTLPPSLLPEAEHNESLSVIDDHSSSSASEGAPSLESQTSSPTRFHIQLPSIPSINYPSSPSATPSDTASSTTFPMSDSSISLLHPQPASVSGHTNYSFSEKESTASMRAAVAASVRKKKSFHRNSWNPESFAAFPSFPTSKPSAVQPDSDSVDSTPSKKTELLSALSAPPVPEPPRSAIVESSSTSKRSLLLVLGIFGGLLLHLFISS</sequence>
<feature type="domain" description="PDEase" evidence="4">
    <location>
        <begin position="74"/>
        <end position="422"/>
    </location>
</feature>